<reference evidence="1 2" key="1">
    <citation type="submission" date="2022-11" db="EMBL/GenBank/DDBJ databases">
        <title>Brucella sp. YY2X, whole genome shotgun sequencing project.</title>
        <authorList>
            <person name="Yang Y."/>
        </authorList>
    </citation>
    <scope>NUCLEOTIDE SEQUENCE [LARGE SCALE GENOMIC DNA]</scope>
    <source>
        <strain evidence="1 2">YY2X</strain>
    </source>
</reference>
<comment type="caution">
    <text evidence="1">The sequence shown here is derived from an EMBL/GenBank/DDBJ whole genome shotgun (WGS) entry which is preliminary data.</text>
</comment>
<gene>
    <name evidence="1" type="ORF">OPR82_15635</name>
</gene>
<organism evidence="1 2">
    <name type="scientific">Ochrobactrum chromiisoli</name>
    <dbReference type="NCBI Taxonomy" id="2993941"/>
    <lineage>
        <taxon>Bacteria</taxon>
        <taxon>Pseudomonadati</taxon>
        <taxon>Pseudomonadota</taxon>
        <taxon>Alphaproteobacteria</taxon>
        <taxon>Hyphomicrobiales</taxon>
        <taxon>Brucellaceae</taxon>
        <taxon>Brucella/Ochrobactrum group</taxon>
        <taxon>Ochrobactrum</taxon>
    </lineage>
</organism>
<evidence type="ECO:0000313" key="2">
    <source>
        <dbReference type="Proteomes" id="UP001301216"/>
    </source>
</evidence>
<keyword evidence="2" id="KW-1185">Reference proteome</keyword>
<sequence length="78" mass="9232">MAQFLHSSVKATHVTKAELQRSKTPVAQHYEINEKTMKKCDHVRDWLLAESYAKQLKALRFRASFDLIGSDRRYKYLF</sequence>
<proteinExistence type="predicted"/>
<name>A0ABT3QRG2_9HYPH</name>
<dbReference type="EMBL" id="JAPHAV010000009">
    <property type="protein sequence ID" value="MCX2698177.1"/>
    <property type="molecule type" value="Genomic_DNA"/>
</dbReference>
<dbReference type="RefSeq" id="WP_265985862.1">
    <property type="nucleotide sequence ID" value="NZ_JAPHAV010000009.1"/>
</dbReference>
<evidence type="ECO:0000313" key="1">
    <source>
        <dbReference type="EMBL" id="MCX2698177.1"/>
    </source>
</evidence>
<protein>
    <submittedName>
        <fullName evidence="1">Uncharacterized protein</fullName>
    </submittedName>
</protein>
<accession>A0ABT3QRG2</accession>
<dbReference type="Proteomes" id="UP001301216">
    <property type="component" value="Unassembled WGS sequence"/>
</dbReference>